<keyword evidence="1" id="KW-1185">Reference proteome</keyword>
<dbReference type="AlphaFoldDB" id="A0A914VPN3"/>
<protein>
    <submittedName>
        <fullName evidence="2">Uncharacterized protein</fullName>
    </submittedName>
</protein>
<organism evidence="1 2">
    <name type="scientific">Plectus sambesii</name>
    <dbReference type="NCBI Taxonomy" id="2011161"/>
    <lineage>
        <taxon>Eukaryota</taxon>
        <taxon>Metazoa</taxon>
        <taxon>Ecdysozoa</taxon>
        <taxon>Nematoda</taxon>
        <taxon>Chromadorea</taxon>
        <taxon>Plectida</taxon>
        <taxon>Plectina</taxon>
        <taxon>Plectoidea</taxon>
        <taxon>Plectidae</taxon>
        <taxon>Plectus</taxon>
    </lineage>
</organism>
<reference evidence="2" key="1">
    <citation type="submission" date="2022-11" db="UniProtKB">
        <authorList>
            <consortium name="WormBaseParasite"/>
        </authorList>
    </citation>
    <scope>IDENTIFICATION</scope>
</reference>
<name>A0A914VPN3_9BILA</name>
<proteinExistence type="predicted"/>
<dbReference type="Proteomes" id="UP000887566">
    <property type="component" value="Unplaced"/>
</dbReference>
<evidence type="ECO:0000313" key="2">
    <source>
        <dbReference type="WBParaSite" id="PSAMB.scaffold22026size540.g38493.t1"/>
    </source>
</evidence>
<sequence>AHAALQAAAFAKALIMQLPLEEA</sequence>
<accession>A0A914VPN3</accession>
<evidence type="ECO:0000313" key="1">
    <source>
        <dbReference type="Proteomes" id="UP000887566"/>
    </source>
</evidence>
<dbReference type="WBParaSite" id="PSAMB.scaffold22026size540.g38493.t1">
    <property type="protein sequence ID" value="PSAMB.scaffold22026size540.g38493.t1"/>
    <property type="gene ID" value="PSAMB.scaffold22026size540.g38493"/>
</dbReference>